<gene>
    <name evidence="3" type="ORF">FTUN_6843</name>
</gene>
<evidence type="ECO:0000313" key="4">
    <source>
        <dbReference type="Proteomes" id="UP000503447"/>
    </source>
</evidence>
<dbReference type="KEGG" id="ftj:FTUN_6843"/>
<keyword evidence="2" id="KW-0732">Signal</keyword>
<evidence type="ECO:0000256" key="2">
    <source>
        <dbReference type="SAM" id="SignalP"/>
    </source>
</evidence>
<dbReference type="AlphaFoldDB" id="A0A6M5Z1F5"/>
<dbReference type="Proteomes" id="UP000503447">
    <property type="component" value="Chromosome"/>
</dbReference>
<keyword evidence="4" id="KW-1185">Reference proteome</keyword>
<feature type="chain" id="PRO_5026979030" description="Thioester domain-containing protein" evidence="2">
    <location>
        <begin position="30"/>
        <end position="371"/>
    </location>
</feature>
<organism evidence="3 4">
    <name type="scientific">Frigoriglobus tundricola</name>
    <dbReference type="NCBI Taxonomy" id="2774151"/>
    <lineage>
        <taxon>Bacteria</taxon>
        <taxon>Pseudomonadati</taxon>
        <taxon>Planctomycetota</taxon>
        <taxon>Planctomycetia</taxon>
        <taxon>Gemmatales</taxon>
        <taxon>Gemmataceae</taxon>
        <taxon>Frigoriglobus</taxon>
    </lineage>
</organism>
<evidence type="ECO:0008006" key="5">
    <source>
        <dbReference type="Google" id="ProtNLM"/>
    </source>
</evidence>
<evidence type="ECO:0000256" key="1">
    <source>
        <dbReference type="SAM" id="MobiDB-lite"/>
    </source>
</evidence>
<reference evidence="4" key="1">
    <citation type="submission" date="2020-05" db="EMBL/GenBank/DDBJ databases">
        <title>Frigoriglobus tundricola gen. nov., sp. nov., a psychrotolerant cellulolytic planctomycete of the family Gemmataceae with two divergent copies of 16S rRNA gene.</title>
        <authorList>
            <person name="Kulichevskaya I.S."/>
            <person name="Ivanova A.A."/>
            <person name="Naumoff D.G."/>
            <person name="Beletsky A.V."/>
            <person name="Rijpstra W.I.C."/>
            <person name="Sinninghe Damste J.S."/>
            <person name="Mardanov A.V."/>
            <person name="Ravin N.V."/>
            <person name="Dedysh S.N."/>
        </authorList>
    </citation>
    <scope>NUCLEOTIDE SEQUENCE [LARGE SCALE GENOMIC DNA]</scope>
    <source>
        <strain evidence="4">PL17</strain>
    </source>
</reference>
<feature type="compositionally biased region" description="Low complexity" evidence="1">
    <location>
        <begin position="296"/>
        <end position="337"/>
    </location>
</feature>
<evidence type="ECO:0000313" key="3">
    <source>
        <dbReference type="EMBL" id="QJW99241.1"/>
    </source>
</evidence>
<sequence length="371" mass="38375">MTHARTRARLVALLTALPLALALTTRAPAQEPALEVFYTKLDPKEPFKYTWKGKEGTCSAGVFRWEVPKTEFGTNGLDRNFTGYCAEVLVPITADQLYRFKVNSIYAPDNFGLAAAPNADRAAERRAKYVQELFGRFYRDPTNKDVPAPDAVAFQVALWEIIQETEPADGAPKLDLFAGDFRANYPPEQAPASVTQAQQYLNALTGNDALYYENPDLKGRELIRLQGLPNAQNVVAQSQFALRYVGGGAVGAGGLSRALTAGGGIGAGGFGAPGLGGGVGFPGGGGGGLFAGNNGGSSAPATTTPTTSTSTPPAGGPITPTDPNTSGGNTPNGGPDTPSSPVPAPAGLLLGIIALGTLGSWRLGVRALGSK</sequence>
<feature type="signal peptide" evidence="2">
    <location>
        <begin position="1"/>
        <end position="29"/>
    </location>
</feature>
<accession>A0A6M5Z1F5</accession>
<feature type="region of interest" description="Disordered" evidence="1">
    <location>
        <begin position="291"/>
        <end position="343"/>
    </location>
</feature>
<protein>
    <recommendedName>
        <fullName evidence="5">Thioester domain-containing protein</fullName>
    </recommendedName>
</protein>
<dbReference type="EMBL" id="CP053452">
    <property type="protein sequence ID" value="QJW99241.1"/>
    <property type="molecule type" value="Genomic_DNA"/>
</dbReference>
<proteinExistence type="predicted"/>
<name>A0A6M5Z1F5_9BACT</name>
<dbReference type="RefSeq" id="WP_171474239.1">
    <property type="nucleotide sequence ID" value="NZ_CP053452.2"/>
</dbReference>